<sequence>MKTIFKAIRMPVIFAFLFILSAFSTKEQYYKAEDTVDVISAGAWNPSTVLEEKLEFYKIYYKNQNSSLVTWVANDQISPSEVSTNQNIIEKEAAISKNTEEMIGDLPEIIGTSWSLLSIYEKGAQPKYLRIFPEYLFCKNGRWELHSDSNSMGQMGTYTIKGNQLITIHDGADKLTGKYSITWNATEKYLELNDGKLIFRLRYRTKTKC</sequence>
<name>A0A1G9R6Y9_9SPHI</name>
<reference evidence="2" key="1">
    <citation type="submission" date="2016-10" db="EMBL/GenBank/DDBJ databases">
        <authorList>
            <person name="Varghese N."/>
            <person name="Submissions S."/>
        </authorList>
    </citation>
    <scope>NUCLEOTIDE SEQUENCE [LARGE SCALE GENOMIC DNA]</scope>
    <source>
        <strain evidence="2">DSM 24536</strain>
    </source>
</reference>
<evidence type="ECO:0008006" key="3">
    <source>
        <dbReference type="Google" id="ProtNLM"/>
    </source>
</evidence>
<gene>
    <name evidence="1" type="ORF">SAMN05421813_107126</name>
</gene>
<evidence type="ECO:0000313" key="1">
    <source>
        <dbReference type="EMBL" id="SDM18993.1"/>
    </source>
</evidence>
<proteinExistence type="predicted"/>
<evidence type="ECO:0000313" key="2">
    <source>
        <dbReference type="Proteomes" id="UP000199226"/>
    </source>
</evidence>
<keyword evidence="2" id="KW-1185">Reference proteome</keyword>
<accession>A0A1G9R6Y9</accession>
<dbReference type="RefSeq" id="WP_143007714.1">
    <property type="nucleotide sequence ID" value="NZ_FNHH01000007.1"/>
</dbReference>
<organism evidence="1 2">
    <name type="scientific">Daejeonella rubra</name>
    <dbReference type="NCBI Taxonomy" id="990371"/>
    <lineage>
        <taxon>Bacteria</taxon>
        <taxon>Pseudomonadati</taxon>
        <taxon>Bacteroidota</taxon>
        <taxon>Sphingobacteriia</taxon>
        <taxon>Sphingobacteriales</taxon>
        <taxon>Sphingobacteriaceae</taxon>
        <taxon>Daejeonella</taxon>
    </lineage>
</organism>
<dbReference type="AlphaFoldDB" id="A0A1G9R6Y9"/>
<dbReference type="EMBL" id="FNHH01000007">
    <property type="protein sequence ID" value="SDM18993.1"/>
    <property type="molecule type" value="Genomic_DNA"/>
</dbReference>
<dbReference type="Proteomes" id="UP000199226">
    <property type="component" value="Unassembled WGS sequence"/>
</dbReference>
<protein>
    <recommendedName>
        <fullName evidence="3">Lipocalin-like domain-containing protein</fullName>
    </recommendedName>
</protein>